<accession>A0ACC0Z0V5</accession>
<evidence type="ECO:0000313" key="1">
    <source>
        <dbReference type="EMBL" id="KAJ0043624.1"/>
    </source>
</evidence>
<dbReference type="EMBL" id="CM047739">
    <property type="protein sequence ID" value="KAJ0043624.1"/>
    <property type="molecule type" value="Genomic_DNA"/>
</dbReference>
<evidence type="ECO:0000313" key="2">
    <source>
        <dbReference type="Proteomes" id="UP001163603"/>
    </source>
</evidence>
<organism evidence="1 2">
    <name type="scientific">Pistacia integerrima</name>
    <dbReference type="NCBI Taxonomy" id="434235"/>
    <lineage>
        <taxon>Eukaryota</taxon>
        <taxon>Viridiplantae</taxon>
        <taxon>Streptophyta</taxon>
        <taxon>Embryophyta</taxon>
        <taxon>Tracheophyta</taxon>
        <taxon>Spermatophyta</taxon>
        <taxon>Magnoliopsida</taxon>
        <taxon>eudicotyledons</taxon>
        <taxon>Gunneridae</taxon>
        <taxon>Pentapetalae</taxon>
        <taxon>rosids</taxon>
        <taxon>malvids</taxon>
        <taxon>Sapindales</taxon>
        <taxon>Anacardiaceae</taxon>
        <taxon>Pistacia</taxon>
    </lineage>
</organism>
<reference evidence="2" key="1">
    <citation type="journal article" date="2023" name="G3 (Bethesda)">
        <title>Genome assembly and association tests identify interacting loci associated with vigor, precocity, and sex in interspecific pistachio rootstocks.</title>
        <authorList>
            <person name="Palmer W."/>
            <person name="Jacygrad E."/>
            <person name="Sagayaradj S."/>
            <person name="Cavanaugh K."/>
            <person name="Han R."/>
            <person name="Bertier L."/>
            <person name="Beede B."/>
            <person name="Kafkas S."/>
            <person name="Golino D."/>
            <person name="Preece J."/>
            <person name="Michelmore R."/>
        </authorList>
    </citation>
    <scope>NUCLEOTIDE SEQUENCE [LARGE SCALE GENOMIC DNA]</scope>
</reference>
<comment type="caution">
    <text evidence="1">The sequence shown here is derived from an EMBL/GenBank/DDBJ whole genome shotgun (WGS) entry which is preliminary data.</text>
</comment>
<gene>
    <name evidence="1" type="ORF">Pint_17667</name>
</gene>
<name>A0ACC0Z0V5_9ROSI</name>
<protein>
    <submittedName>
        <fullName evidence="1">Uncharacterized protein</fullName>
    </submittedName>
</protein>
<dbReference type="Proteomes" id="UP001163603">
    <property type="component" value="Chromosome 4"/>
</dbReference>
<keyword evidence="2" id="KW-1185">Reference proteome</keyword>
<proteinExistence type="predicted"/>
<sequence length="126" mass="14662">MFSLIFKENIENSDNGDVVHDHYHRFLEDIEIMHYLGVNAYRFHIGSQFHGLEFYQYVISVFLQGRFVHFAKICFENFGDRVKSWATINEPNLLSEMGAVSGYAQHVTLQLTVQHHLEIALLATLM</sequence>